<evidence type="ECO:0000313" key="3">
    <source>
        <dbReference type="Proteomes" id="UP001171945"/>
    </source>
</evidence>
<reference evidence="2" key="1">
    <citation type="submission" date="2023-06" db="EMBL/GenBank/DDBJ databases">
        <title>Uncultivated large filamentous bacteria from sulfidic sediments reveal new species and different genomic features in energy metabolism and defense.</title>
        <authorList>
            <person name="Fonseca A."/>
        </authorList>
    </citation>
    <scope>NUCLEOTIDE SEQUENCE</scope>
    <source>
        <strain evidence="2">HSG4</strain>
    </source>
</reference>
<keyword evidence="1" id="KW-1133">Transmembrane helix</keyword>
<feature type="transmembrane region" description="Helical" evidence="1">
    <location>
        <begin position="89"/>
        <end position="108"/>
    </location>
</feature>
<evidence type="ECO:0000256" key="1">
    <source>
        <dbReference type="SAM" id="Phobius"/>
    </source>
</evidence>
<feature type="transmembrane region" description="Helical" evidence="1">
    <location>
        <begin position="115"/>
        <end position="140"/>
    </location>
</feature>
<feature type="transmembrane region" description="Helical" evidence="1">
    <location>
        <begin position="61"/>
        <end position="83"/>
    </location>
</feature>
<feature type="transmembrane region" description="Helical" evidence="1">
    <location>
        <begin position="20"/>
        <end position="41"/>
    </location>
</feature>
<keyword evidence="1" id="KW-0472">Membrane</keyword>
<dbReference type="EMBL" id="JAUCGM010000199">
    <property type="protein sequence ID" value="MDM8562562.1"/>
    <property type="molecule type" value="Genomic_DNA"/>
</dbReference>
<organism evidence="2 3">
    <name type="scientific">Candidatus Marithioploca araucensis</name>
    <dbReference type="NCBI Taxonomy" id="70273"/>
    <lineage>
        <taxon>Bacteria</taxon>
        <taxon>Pseudomonadati</taxon>
        <taxon>Pseudomonadota</taxon>
        <taxon>Gammaproteobacteria</taxon>
        <taxon>Thiotrichales</taxon>
        <taxon>Thiotrichaceae</taxon>
        <taxon>Candidatus Marithioploca</taxon>
    </lineage>
</organism>
<dbReference type="PANTHER" id="PTHR39594:SF1">
    <property type="entry name" value="PROTEIN YCHQ"/>
    <property type="match status" value="1"/>
</dbReference>
<dbReference type="Proteomes" id="UP001171945">
    <property type="component" value="Unassembled WGS sequence"/>
</dbReference>
<dbReference type="Pfam" id="PF04247">
    <property type="entry name" value="SirB"/>
    <property type="match status" value="1"/>
</dbReference>
<proteinExistence type="predicted"/>
<comment type="caution">
    <text evidence="2">The sequence shown here is derived from an EMBL/GenBank/DDBJ whole genome shotgun (WGS) entry which is preliminary data.</text>
</comment>
<evidence type="ECO:0000313" key="2">
    <source>
        <dbReference type="EMBL" id="MDM8562562.1"/>
    </source>
</evidence>
<dbReference type="PIRSF" id="PIRSF005610">
    <property type="entry name" value="SirB"/>
    <property type="match status" value="1"/>
</dbReference>
<accession>A0ABT7VSD9</accession>
<name>A0ABT7VSD9_9GAMM</name>
<dbReference type="InterPro" id="IPR007360">
    <property type="entry name" value="SirB"/>
</dbReference>
<keyword evidence="1" id="KW-0812">Transmembrane</keyword>
<keyword evidence="3" id="KW-1185">Reference proteome</keyword>
<dbReference type="PANTHER" id="PTHR39594">
    <property type="entry name" value="PROTEIN YCHQ"/>
    <property type="match status" value="1"/>
</dbReference>
<gene>
    <name evidence="2" type="ORF">QUF54_04330</name>
</gene>
<protein>
    <submittedName>
        <fullName evidence="2">SirB2 family protein</fullName>
    </submittedName>
</protein>
<sequence>MSIFALGALQLKYPPTMANSYLIIKYIHVSSVTLTFILFFIRGLWRIQENPRLQQTWVKTVPHLIDTVLLFSGISLAIILHQYPGTQTWLTAKLLALLVYIIMGNIAIKRGKTKTICLIAWIGALAIFFYIVTVALTRVINPLAW</sequence>